<keyword evidence="8" id="KW-1133">Transmembrane helix</keyword>
<evidence type="ECO:0000256" key="12">
    <source>
        <dbReference type="ARBA" id="ARBA00047338"/>
    </source>
</evidence>
<comment type="catalytic activity">
    <reaction evidence="13">
        <text>hypotaurine + NADPH + O2 + H(+) = taurine + NADP(+) + H2O</text>
        <dbReference type="Rhea" id="RHEA:69819"/>
        <dbReference type="ChEBI" id="CHEBI:15377"/>
        <dbReference type="ChEBI" id="CHEBI:15378"/>
        <dbReference type="ChEBI" id="CHEBI:15379"/>
        <dbReference type="ChEBI" id="CHEBI:57783"/>
        <dbReference type="ChEBI" id="CHEBI:57853"/>
        <dbReference type="ChEBI" id="CHEBI:58349"/>
        <dbReference type="ChEBI" id="CHEBI:507393"/>
        <dbReference type="EC" id="1.14.13.8"/>
    </reaction>
    <physiologicalReaction direction="left-to-right" evidence="13">
        <dbReference type="Rhea" id="RHEA:69820"/>
    </physiologicalReaction>
</comment>
<dbReference type="InterPro" id="IPR050346">
    <property type="entry name" value="FMO-like"/>
</dbReference>
<evidence type="ECO:0000256" key="6">
    <source>
        <dbReference type="ARBA" id="ARBA00022827"/>
    </source>
</evidence>
<protein>
    <recommendedName>
        <fullName evidence="16">Flavin-containing monooxygenase</fullName>
        <ecNumber evidence="16">1.-.-.-</ecNumber>
    </recommendedName>
</protein>
<dbReference type="SUPFAM" id="SSF51905">
    <property type="entry name" value="FAD/NAD(P)-binding domain"/>
    <property type="match status" value="2"/>
</dbReference>
<comment type="catalytic activity">
    <reaction evidence="14">
        <text>trimethylamine + NADPH + O2 = trimethylamine N-oxide + NADP(+) + H2O</text>
        <dbReference type="Rhea" id="RHEA:31979"/>
        <dbReference type="ChEBI" id="CHEBI:15377"/>
        <dbReference type="ChEBI" id="CHEBI:15379"/>
        <dbReference type="ChEBI" id="CHEBI:15724"/>
        <dbReference type="ChEBI" id="CHEBI:57783"/>
        <dbReference type="ChEBI" id="CHEBI:58349"/>
        <dbReference type="ChEBI" id="CHEBI:58389"/>
        <dbReference type="EC" id="1.14.13.148"/>
    </reaction>
    <physiologicalReaction direction="left-to-right" evidence="14">
        <dbReference type="Rhea" id="RHEA:31980"/>
    </physiologicalReaction>
</comment>
<evidence type="ECO:0000256" key="13">
    <source>
        <dbReference type="ARBA" id="ARBA00048041"/>
    </source>
</evidence>
<evidence type="ECO:0000256" key="15">
    <source>
        <dbReference type="ARBA" id="ARBA00049443"/>
    </source>
</evidence>
<reference evidence="18 19" key="1">
    <citation type="journal article" date="2019" name="Sci. Rep.">
        <title>Orb-weaving spider Araneus ventricosus genome elucidates the spidroin gene catalogue.</title>
        <authorList>
            <person name="Kono N."/>
            <person name="Nakamura H."/>
            <person name="Ohtoshi R."/>
            <person name="Moran D.A.P."/>
            <person name="Shinohara A."/>
            <person name="Yoshida Y."/>
            <person name="Fujiwara M."/>
            <person name="Mori M."/>
            <person name="Tomita M."/>
            <person name="Arakawa K."/>
        </authorList>
    </citation>
    <scope>NUCLEOTIDE SEQUENCE [LARGE SCALE GENOMIC DNA]</scope>
</reference>
<dbReference type="PANTHER" id="PTHR23023">
    <property type="entry name" value="DIMETHYLANILINE MONOOXYGENASE"/>
    <property type="match status" value="1"/>
</dbReference>
<dbReference type="FunFam" id="3.50.50.60:FF:000065">
    <property type="entry name" value="Dimethylaniline monooxygenase [N-oxide-forming]"/>
    <property type="match status" value="1"/>
</dbReference>
<dbReference type="InterPro" id="IPR000960">
    <property type="entry name" value="Flavin_mOase"/>
</dbReference>
<dbReference type="InterPro" id="IPR036188">
    <property type="entry name" value="FAD/NAD-bd_sf"/>
</dbReference>
<evidence type="ECO:0000256" key="3">
    <source>
        <dbReference type="ARBA" id="ARBA00009183"/>
    </source>
</evidence>
<evidence type="ECO:0000256" key="4">
    <source>
        <dbReference type="ARBA" id="ARBA00022630"/>
    </source>
</evidence>
<dbReference type="Proteomes" id="UP000499080">
    <property type="component" value="Unassembled WGS sequence"/>
</dbReference>
<keyword evidence="16 18" id="KW-0503">Monooxygenase</keyword>
<dbReference type="EMBL" id="BGPR01013568">
    <property type="protein sequence ID" value="GBN61218.1"/>
    <property type="molecule type" value="Genomic_DNA"/>
</dbReference>
<gene>
    <name evidence="18" type="primary">Fmo2_1</name>
    <name evidence="18" type="ORF">AVEN_145458_1</name>
</gene>
<comment type="catalytic activity">
    <reaction evidence="12">
        <text>hypotaurine + NADH + O2 + H(+) = taurine + NAD(+) + H2O</text>
        <dbReference type="Rhea" id="RHEA:74111"/>
        <dbReference type="ChEBI" id="CHEBI:15377"/>
        <dbReference type="ChEBI" id="CHEBI:15378"/>
        <dbReference type="ChEBI" id="CHEBI:15379"/>
        <dbReference type="ChEBI" id="CHEBI:57540"/>
        <dbReference type="ChEBI" id="CHEBI:57853"/>
        <dbReference type="ChEBI" id="CHEBI:57945"/>
        <dbReference type="ChEBI" id="CHEBI:507393"/>
        <dbReference type="EC" id="1.14.13.8"/>
    </reaction>
    <physiologicalReaction direction="left-to-right" evidence="12">
        <dbReference type="Rhea" id="RHEA:74112"/>
    </physiologicalReaction>
</comment>
<dbReference type="GO" id="GO:0047822">
    <property type="term" value="F:hypotaurine monooxygenase activity"/>
    <property type="evidence" value="ECO:0007669"/>
    <property type="project" value="RHEA"/>
</dbReference>
<comment type="caution">
    <text evidence="18">The sequence shown here is derived from an EMBL/GenBank/DDBJ whole genome shotgun (WGS) entry which is preliminary data.</text>
</comment>
<keyword evidence="19" id="KW-1185">Reference proteome</keyword>
<dbReference type="GO" id="GO:0050660">
    <property type="term" value="F:flavin adenine dinucleotide binding"/>
    <property type="evidence" value="ECO:0007669"/>
    <property type="project" value="InterPro"/>
</dbReference>
<dbReference type="InterPro" id="IPR020946">
    <property type="entry name" value="Flavin_mOase-like"/>
</dbReference>
<evidence type="ECO:0000256" key="7">
    <source>
        <dbReference type="ARBA" id="ARBA00022857"/>
    </source>
</evidence>
<keyword evidence="10" id="KW-0472">Membrane</keyword>
<evidence type="ECO:0000313" key="19">
    <source>
        <dbReference type="Proteomes" id="UP000499080"/>
    </source>
</evidence>
<dbReference type="GO" id="GO:0050661">
    <property type="term" value="F:NADP binding"/>
    <property type="evidence" value="ECO:0007669"/>
    <property type="project" value="InterPro"/>
</dbReference>
<keyword evidence="6 16" id="KW-0274">FAD</keyword>
<evidence type="ECO:0000256" key="1">
    <source>
        <dbReference type="ARBA" id="ARBA00001974"/>
    </source>
</evidence>
<proteinExistence type="inferred from homology"/>
<evidence type="ECO:0000259" key="17">
    <source>
        <dbReference type="Pfam" id="PF17906"/>
    </source>
</evidence>
<evidence type="ECO:0000256" key="10">
    <source>
        <dbReference type="ARBA" id="ARBA00023136"/>
    </source>
</evidence>
<dbReference type="PRINTS" id="PR01121">
    <property type="entry name" value="FMOXYGENASE1"/>
</dbReference>
<dbReference type="FunFam" id="3.50.50.60:FF:000023">
    <property type="entry name" value="Dimethylaniline monooxygenase [N-oxide-forming]"/>
    <property type="match status" value="1"/>
</dbReference>
<comment type="subcellular location">
    <subcellularLocation>
        <location evidence="2">Endoplasmic reticulum membrane</location>
        <topology evidence="2">Single-pass membrane protein</topology>
    </subcellularLocation>
</comment>
<evidence type="ECO:0000256" key="2">
    <source>
        <dbReference type="ARBA" id="ARBA00004389"/>
    </source>
</evidence>
<dbReference type="Pfam" id="PF00743">
    <property type="entry name" value="FMO-like"/>
    <property type="match status" value="1"/>
</dbReference>
<comment type="similarity">
    <text evidence="3 16">Belongs to the FMO family.</text>
</comment>
<dbReference type="GO" id="GO:0034899">
    <property type="term" value="F:trimethylamine monooxygenase activity"/>
    <property type="evidence" value="ECO:0007669"/>
    <property type="project" value="UniProtKB-EC"/>
</dbReference>
<keyword evidence="5" id="KW-0812">Transmembrane</keyword>
<feature type="domain" description="Mos1 transposase HTH" evidence="17">
    <location>
        <begin position="13"/>
        <end position="58"/>
    </location>
</feature>
<dbReference type="EC" id="1.-.-.-" evidence="16"/>
<comment type="function">
    <text evidence="11">Broad spectrum monooxygenase that catalyzes the oxygenation of a wide variety of nitrogen- and sulfur-containing compounds including xenobiotics. Catalyzes the S-oxygenation of hypotaurine to produce taurine, an organic osmolyte involved in cell volume regulation as well as a variety of cytoprotective and developmental processes. In vitro, catalyzes the N-oxygenation of trimethylamine (TMA) to produce trimethylamine N-oxide (TMAO) and could therefore participate to the detoxification of this compound that is generated by the action of gut microbiota from dietary precursors such as choline, choline containing compounds, betaine or L-carnitine.</text>
</comment>
<keyword evidence="4 16" id="KW-0285">Flavoprotein</keyword>
<dbReference type="AlphaFoldDB" id="A0A4Y2QAL7"/>
<dbReference type="Gene3D" id="3.50.50.60">
    <property type="entry name" value="FAD/NAD(P)-binding domain"/>
    <property type="match status" value="1"/>
</dbReference>
<evidence type="ECO:0000256" key="14">
    <source>
        <dbReference type="ARBA" id="ARBA00048088"/>
    </source>
</evidence>
<comment type="cofactor">
    <cofactor evidence="1 16">
        <name>FAD</name>
        <dbReference type="ChEBI" id="CHEBI:57692"/>
    </cofactor>
</comment>
<dbReference type="Gene3D" id="1.10.10.1450">
    <property type="match status" value="1"/>
</dbReference>
<sequence length="398" mass="45323">MFKTISDPADCEVRSVIRFLNAKEVKPAEIHRQLVEIYGENVMTDGMVRKWVRQFNDGRTNVHDEARSGRPSVVNDGLVAKAYISTRSGAHVINRVGHRGLPMDTIVFRRYLYQLLDILPYRLVGYFFESAYLGLQFDHRMYAVKPNHSFFSKDPALNDQFGSKLLSGSVIQKPNIQRFTENGVIFEGDGEVTECDVVIMATGYTWKFPFLEEGIVVKEEGRINLYKCMFPPHLPHGTLAIIGFLLTIGPAFPSAELQARWAAQVLAGKCKLPSKGVMLKDIKKRHNKNASRYGPSDKTTVFVDCIQYCDEIASQFGAKPNLFKMLFTDPKLFLKIFFGPSVSYQYRLQGPHSWEGAREAIMTSMDRVVWPMTKRKADEVRDSCFRKLINTLFLLVLP</sequence>
<dbReference type="OrthoDB" id="66881at2759"/>
<name>A0A4Y2QAL7_ARAVE</name>
<evidence type="ECO:0000256" key="9">
    <source>
        <dbReference type="ARBA" id="ARBA00023002"/>
    </source>
</evidence>
<dbReference type="GO" id="GO:0004499">
    <property type="term" value="F:N,N-dimethylaniline monooxygenase activity"/>
    <property type="evidence" value="ECO:0007669"/>
    <property type="project" value="InterPro"/>
</dbReference>
<accession>A0A4Y2QAL7</accession>
<dbReference type="GO" id="GO:0005789">
    <property type="term" value="C:endoplasmic reticulum membrane"/>
    <property type="evidence" value="ECO:0007669"/>
    <property type="project" value="UniProtKB-SubCell"/>
</dbReference>
<organism evidence="18 19">
    <name type="scientific">Araneus ventricosus</name>
    <name type="common">Orbweaver spider</name>
    <name type="synonym">Epeira ventricosa</name>
    <dbReference type="NCBI Taxonomy" id="182803"/>
    <lineage>
        <taxon>Eukaryota</taxon>
        <taxon>Metazoa</taxon>
        <taxon>Ecdysozoa</taxon>
        <taxon>Arthropoda</taxon>
        <taxon>Chelicerata</taxon>
        <taxon>Arachnida</taxon>
        <taxon>Araneae</taxon>
        <taxon>Araneomorphae</taxon>
        <taxon>Entelegynae</taxon>
        <taxon>Araneoidea</taxon>
        <taxon>Araneidae</taxon>
        <taxon>Araneus</taxon>
    </lineage>
</organism>
<dbReference type="InterPro" id="IPR002253">
    <property type="entry name" value="Flavin_mOase_1"/>
</dbReference>
<comment type="catalytic activity">
    <reaction evidence="15">
        <text>N,N-dimethylaniline + NADPH + O2 + H(+) = N,N-dimethylaniline N-oxide + NADP(+) + H2O</text>
        <dbReference type="Rhea" id="RHEA:24468"/>
        <dbReference type="ChEBI" id="CHEBI:15377"/>
        <dbReference type="ChEBI" id="CHEBI:15378"/>
        <dbReference type="ChEBI" id="CHEBI:15379"/>
        <dbReference type="ChEBI" id="CHEBI:16269"/>
        <dbReference type="ChEBI" id="CHEBI:17735"/>
        <dbReference type="ChEBI" id="CHEBI:57783"/>
        <dbReference type="ChEBI" id="CHEBI:58349"/>
        <dbReference type="EC" id="1.14.13.8"/>
    </reaction>
    <physiologicalReaction direction="left-to-right" evidence="15">
        <dbReference type="Rhea" id="RHEA:24469"/>
    </physiologicalReaction>
</comment>
<keyword evidence="9 16" id="KW-0560">Oxidoreductase</keyword>
<evidence type="ECO:0000256" key="16">
    <source>
        <dbReference type="RuleBase" id="RU361177"/>
    </source>
</evidence>
<keyword evidence="7" id="KW-0521">NADP</keyword>
<evidence type="ECO:0000256" key="11">
    <source>
        <dbReference type="ARBA" id="ARBA00045957"/>
    </source>
</evidence>
<evidence type="ECO:0000256" key="8">
    <source>
        <dbReference type="ARBA" id="ARBA00022989"/>
    </source>
</evidence>
<dbReference type="Pfam" id="PF17906">
    <property type="entry name" value="HTH_48"/>
    <property type="match status" value="1"/>
</dbReference>
<evidence type="ECO:0000313" key="18">
    <source>
        <dbReference type="EMBL" id="GBN61218.1"/>
    </source>
</evidence>
<dbReference type="InterPro" id="IPR041426">
    <property type="entry name" value="Mos1_HTH"/>
</dbReference>
<evidence type="ECO:0000256" key="5">
    <source>
        <dbReference type="ARBA" id="ARBA00022692"/>
    </source>
</evidence>
<dbReference type="PRINTS" id="PR00370">
    <property type="entry name" value="FMOXYGENASE"/>
</dbReference>